<keyword evidence="3" id="KW-0732">Signal</keyword>
<evidence type="ECO:0000313" key="6">
    <source>
        <dbReference type="Proteomes" id="UP000829685"/>
    </source>
</evidence>
<dbReference type="Proteomes" id="UP000829685">
    <property type="component" value="Unassembled WGS sequence"/>
</dbReference>
<feature type="region of interest" description="Disordered" evidence="1">
    <location>
        <begin position="620"/>
        <end position="664"/>
    </location>
</feature>
<dbReference type="InterPro" id="IPR033121">
    <property type="entry name" value="PEPTIDASE_A1"/>
</dbReference>
<name>A0A9P9WPQ7_9PEZI</name>
<organism evidence="5 6">
    <name type="scientific">Neoarthrinium moseri</name>
    <dbReference type="NCBI Taxonomy" id="1658444"/>
    <lineage>
        <taxon>Eukaryota</taxon>
        <taxon>Fungi</taxon>
        <taxon>Dikarya</taxon>
        <taxon>Ascomycota</taxon>
        <taxon>Pezizomycotina</taxon>
        <taxon>Sordariomycetes</taxon>
        <taxon>Xylariomycetidae</taxon>
        <taxon>Amphisphaeriales</taxon>
        <taxon>Apiosporaceae</taxon>
        <taxon>Neoarthrinium</taxon>
    </lineage>
</organism>
<gene>
    <name evidence="5" type="ORF">JX265_004709</name>
</gene>
<dbReference type="SUPFAM" id="SSF50630">
    <property type="entry name" value="Acid proteases"/>
    <property type="match status" value="1"/>
</dbReference>
<feature type="transmembrane region" description="Helical" evidence="2">
    <location>
        <begin position="495"/>
        <end position="517"/>
    </location>
</feature>
<protein>
    <recommendedName>
        <fullName evidence="4">Peptidase A1 domain-containing protein</fullName>
    </recommendedName>
</protein>
<evidence type="ECO:0000256" key="1">
    <source>
        <dbReference type="SAM" id="MobiDB-lite"/>
    </source>
</evidence>
<feature type="compositionally biased region" description="Polar residues" evidence="1">
    <location>
        <begin position="630"/>
        <end position="655"/>
    </location>
</feature>
<sequence length="664" mass="69396">MVAIMARSSTLPLSLLSYISLLASAQAATDPIAAKWSSQTFGPDGPWPAVEVKVGDDQTIAMYPGHEYQSFLLTSKYCSYNNTLPCYASQAGVYDKAQSALDNTGSTGKIQFSPGPDYMAGLLVDGESSTSWIDNIDLQAGSGFTVPNVSMALIGEAFATYPDGSWQPLSVGCLGVGAPGQVNQSFSTGGDAPINASLIPGYLASHNKIPSNSFSMHIGSANPSMAGSLYFGGYDKNRIVGEVLTLGGTGDISSELTLNDISINVIDGSSPWDFGTSKTGLLAEGNSSMTGGLKTRIDGCSPYLSLPSSTCKAITAHLPVTLNEKLGLYTWNTDDTKYSKIVNSASALQFTFTGTTNTEKVTIAVPFRHLNLTLDAPLVSSKTQYFPCFTGAANQYTLGRAFLQDAFVGANWESKTWWLAQAPGPNIPSAAVVTINSNDKSISASDNDWKTSWSGAWKALTPAEASASASVAAPASTSTDAASSSSGSLSTGAQAGIGVGIGLAGAAGLGALAFFFIRRRRAAGKASAAASEPGTYNGSVSGAATQHGYYEPVKNPTSPNMTESTMYSPQQQHASVYNPQFAQQAPYGGTGYPPQQAQAYPQHDYVQQGYPQQNFAAELPGGMAPVPQEMPTTYQSQNELPADSTYGTHGVQSPHSPQPPTGHR</sequence>
<evidence type="ECO:0000313" key="5">
    <source>
        <dbReference type="EMBL" id="KAI1874501.1"/>
    </source>
</evidence>
<evidence type="ECO:0000259" key="4">
    <source>
        <dbReference type="PROSITE" id="PS51767"/>
    </source>
</evidence>
<evidence type="ECO:0000256" key="3">
    <source>
        <dbReference type="SAM" id="SignalP"/>
    </source>
</evidence>
<feature type="chain" id="PRO_5040136376" description="Peptidase A1 domain-containing protein" evidence="3">
    <location>
        <begin position="28"/>
        <end position="664"/>
    </location>
</feature>
<feature type="signal peptide" evidence="3">
    <location>
        <begin position="1"/>
        <end position="27"/>
    </location>
</feature>
<dbReference type="EMBL" id="JAFIMR010000009">
    <property type="protein sequence ID" value="KAI1874501.1"/>
    <property type="molecule type" value="Genomic_DNA"/>
</dbReference>
<keyword evidence="2" id="KW-1133">Transmembrane helix</keyword>
<dbReference type="Pfam" id="PF00026">
    <property type="entry name" value="Asp"/>
    <property type="match status" value="1"/>
</dbReference>
<keyword evidence="2" id="KW-0472">Membrane</keyword>
<accession>A0A9P9WPQ7</accession>
<keyword evidence="2" id="KW-0812">Transmembrane</keyword>
<feature type="domain" description="Peptidase A1" evidence="4">
    <location>
        <begin position="58"/>
        <end position="420"/>
    </location>
</feature>
<comment type="caution">
    <text evidence="5">The sequence shown here is derived from an EMBL/GenBank/DDBJ whole genome shotgun (WGS) entry which is preliminary data.</text>
</comment>
<reference evidence="5" key="1">
    <citation type="submission" date="2021-03" db="EMBL/GenBank/DDBJ databases">
        <title>Revisited historic fungal species revealed as producer of novel bioactive compounds through whole genome sequencing and comparative genomics.</title>
        <authorList>
            <person name="Vignolle G.A."/>
            <person name="Hochenegger N."/>
            <person name="Mach R.L."/>
            <person name="Mach-Aigner A.R."/>
            <person name="Javad Rahimi M."/>
            <person name="Salim K.A."/>
            <person name="Chan C.M."/>
            <person name="Lim L.B.L."/>
            <person name="Cai F."/>
            <person name="Druzhinina I.S."/>
            <person name="U'Ren J.M."/>
            <person name="Derntl C."/>
        </authorList>
    </citation>
    <scope>NUCLEOTIDE SEQUENCE</scope>
    <source>
        <strain evidence="5">TUCIM 5799</strain>
    </source>
</reference>
<keyword evidence="6" id="KW-1185">Reference proteome</keyword>
<dbReference type="InterPro" id="IPR021109">
    <property type="entry name" value="Peptidase_aspartic_dom_sf"/>
</dbReference>
<proteinExistence type="predicted"/>
<evidence type="ECO:0000256" key="2">
    <source>
        <dbReference type="SAM" id="Phobius"/>
    </source>
</evidence>
<dbReference type="AlphaFoldDB" id="A0A9P9WPQ7"/>
<dbReference type="Gene3D" id="2.40.70.10">
    <property type="entry name" value="Acid Proteases"/>
    <property type="match status" value="2"/>
</dbReference>
<dbReference type="PROSITE" id="PS51767">
    <property type="entry name" value="PEPTIDASE_A1"/>
    <property type="match status" value="1"/>
</dbReference>